<dbReference type="EMBL" id="CM055113">
    <property type="protein sequence ID" value="KAJ7515563.1"/>
    <property type="molecule type" value="Genomic_DNA"/>
</dbReference>
<accession>A0ACC2ADA5</accession>
<dbReference type="Proteomes" id="UP001162992">
    <property type="component" value="Chromosome 22"/>
</dbReference>
<evidence type="ECO:0000313" key="1">
    <source>
        <dbReference type="EMBL" id="KAJ7515563.1"/>
    </source>
</evidence>
<proteinExistence type="predicted"/>
<gene>
    <name evidence="1" type="ORF">O6H91_22G018500</name>
</gene>
<keyword evidence="2" id="KW-1185">Reference proteome</keyword>
<organism evidence="1 2">
    <name type="scientific">Diphasiastrum complanatum</name>
    <name type="common">Issler's clubmoss</name>
    <name type="synonym">Lycopodium complanatum</name>
    <dbReference type="NCBI Taxonomy" id="34168"/>
    <lineage>
        <taxon>Eukaryota</taxon>
        <taxon>Viridiplantae</taxon>
        <taxon>Streptophyta</taxon>
        <taxon>Embryophyta</taxon>
        <taxon>Tracheophyta</taxon>
        <taxon>Lycopodiopsida</taxon>
        <taxon>Lycopodiales</taxon>
        <taxon>Lycopodiaceae</taxon>
        <taxon>Lycopodioideae</taxon>
        <taxon>Diphasiastrum</taxon>
    </lineage>
</organism>
<comment type="caution">
    <text evidence="1">The sequence shown here is derived from an EMBL/GenBank/DDBJ whole genome shotgun (WGS) entry which is preliminary data.</text>
</comment>
<protein>
    <submittedName>
        <fullName evidence="1">Uncharacterized protein</fullName>
    </submittedName>
</protein>
<sequence>MGNETSIGDKNVSLLRPGPGLEIESNLSVLPLLIHEYLVQSPILVLELKRFKRRLERSDILKSRFISTDICSDRRMLASGCNVSGEVVGVVITTDLILKDCGGKGANEGTSYKLVALVGFDSTSESR</sequence>
<name>A0ACC2ADA5_DIPCM</name>
<reference evidence="2" key="1">
    <citation type="journal article" date="2024" name="Proc. Natl. Acad. Sci. U.S.A.">
        <title>Extraordinary preservation of gene collinearity over three hundred million years revealed in homosporous lycophytes.</title>
        <authorList>
            <person name="Li C."/>
            <person name="Wickell D."/>
            <person name="Kuo L.Y."/>
            <person name="Chen X."/>
            <person name="Nie B."/>
            <person name="Liao X."/>
            <person name="Peng D."/>
            <person name="Ji J."/>
            <person name="Jenkins J."/>
            <person name="Williams M."/>
            <person name="Shu S."/>
            <person name="Plott C."/>
            <person name="Barry K."/>
            <person name="Rajasekar S."/>
            <person name="Grimwood J."/>
            <person name="Han X."/>
            <person name="Sun S."/>
            <person name="Hou Z."/>
            <person name="He W."/>
            <person name="Dai G."/>
            <person name="Sun C."/>
            <person name="Schmutz J."/>
            <person name="Leebens-Mack J.H."/>
            <person name="Li F.W."/>
            <person name="Wang L."/>
        </authorList>
    </citation>
    <scope>NUCLEOTIDE SEQUENCE [LARGE SCALE GENOMIC DNA]</scope>
    <source>
        <strain evidence="2">cv. PW_Plant_1</strain>
    </source>
</reference>
<evidence type="ECO:0000313" key="2">
    <source>
        <dbReference type="Proteomes" id="UP001162992"/>
    </source>
</evidence>